<evidence type="ECO:0000313" key="6">
    <source>
        <dbReference type="EMBL" id="KAJ8381063.1"/>
    </source>
</evidence>
<keyword evidence="2" id="KW-0677">Repeat</keyword>
<keyword evidence="1" id="KW-0732">Signal</keyword>
<dbReference type="Proteomes" id="UP001152622">
    <property type="component" value="Chromosome 1"/>
</dbReference>
<dbReference type="Gene3D" id="2.60.40.10">
    <property type="entry name" value="Immunoglobulins"/>
    <property type="match status" value="1"/>
</dbReference>
<dbReference type="EMBL" id="JAINUF010000001">
    <property type="protein sequence ID" value="KAJ8381063.1"/>
    <property type="molecule type" value="Genomic_DNA"/>
</dbReference>
<protein>
    <recommendedName>
        <fullName evidence="5">Ig-like domain-containing protein</fullName>
    </recommendedName>
</protein>
<sequence>MLHYVMLFVLLRDDFRQNPSDIVAAAGEPVVFECQPPRGHPEPTISWKKNGESLEDWDERITIRGGKLMITYIRKSDAGKYVCVGDQHVQLPSLMAAISLRPMTSWPPAFHGPTSCLSRLLIT</sequence>
<organism evidence="6 7">
    <name type="scientific">Synaphobranchus kaupii</name>
    <name type="common">Kaup's arrowtooth eel</name>
    <dbReference type="NCBI Taxonomy" id="118154"/>
    <lineage>
        <taxon>Eukaryota</taxon>
        <taxon>Metazoa</taxon>
        <taxon>Chordata</taxon>
        <taxon>Craniata</taxon>
        <taxon>Vertebrata</taxon>
        <taxon>Euteleostomi</taxon>
        <taxon>Actinopterygii</taxon>
        <taxon>Neopterygii</taxon>
        <taxon>Teleostei</taxon>
        <taxon>Anguilliformes</taxon>
        <taxon>Synaphobranchidae</taxon>
        <taxon>Synaphobranchus</taxon>
    </lineage>
</organism>
<dbReference type="FunFam" id="2.60.40.10:FF:000043">
    <property type="entry name" value="roundabout homolog 2 isoform X2"/>
    <property type="match status" value="1"/>
</dbReference>
<dbReference type="AlphaFoldDB" id="A0A9Q1GCG9"/>
<dbReference type="PANTHER" id="PTHR12231:SF243">
    <property type="entry name" value="ROUNDABOUT HOMOLOG 1"/>
    <property type="match status" value="1"/>
</dbReference>
<evidence type="ECO:0000259" key="5">
    <source>
        <dbReference type="PROSITE" id="PS50835"/>
    </source>
</evidence>
<evidence type="ECO:0000256" key="3">
    <source>
        <dbReference type="ARBA" id="ARBA00023157"/>
    </source>
</evidence>
<dbReference type="InterPro" id="IPR013783">
    <property type="entry name" value="Ig-like_fold"/>
</dbReference>
<feature type="domain" description="Ig-like" evidence="5">
    <location>
        <begin position="13"/>
        <end position="99"/>
    </location>
</feature>
<dbReference type="OrthoDB" id="428111at2759"/>
<keyword evidence="3" id="KW-1015">Disulfide bond</keyword>
<proteinExistence type="predicted"/>
<comment type="caution">
    <text evidence="6">The sequence shown here is derived from an EMBL/GenBank/DDBJ whole genome shotgun (WGS) entry which is preliminary data.</text>
</comment>
<dbReference type="InterPro" id="IPR007110">
    <property type="entry name" value="Ig-like_dom"/>
</dbReference>
<name>A0A9Q1GCG9_SYNKA</name>
<dbReference type="InterPro" id="IPR051170">
    <property type="entry name" value="Neural/epithelial_adhesion"/>
</dbReference>
<dbReference type="PANTHER" id="PTHR12231">
    <property type="entry name" value="CTX-RELATED TYPE I TRANSMEMBRANE PROTEIN"/>
    <property type="match status" value="1"/>
</dbReference>
<dbReference type="PROSITE" id="PS50835">
    <property type="entry name" value="IG_LIKE"/>
    <property type="match status" value="1"/>
</dbReference>
<evidence type="ECO:0000313" key="7">
    <source>
        <dbReference type="Proteomes" id="UP001152622"/>
    </source>
</evidence>
<evidence type="ECO:0000256" key="1">
    <source>
        <dbReference type="ARBA" id="ARBA00022729"/>
    </source>
</evidence>
<evidence type="ECO:0000256" key="4">
    <source>
        <dbReference type="ARBA" id="ARBA00023319"/>
    </source>
</evidence>
<dbReference type="InterPro" id="IPR003599">
    <property type="entry name" value="Ig_sub"/>
</dbReference>
<keyword evidence="4" id="KW-0393">Immunoglobulin domain</keyword>
<dbReference type="InterPro" id="IPR003598">
    <property type="entry name" value="Ig_sub2"/>
</dbReference>
<dbReference type="SMART" id="SM00408">
    <property type="entry name" value="IGc2"/>
    <property type="match status" value="1"/>
</dbReference>
<dbReference type="SMART" id="SM00409">
    <property type="entry name" value="IG"/>
    <property type="match status" value="1"/>
</dbReference>
<gene>
    <name evidence="6" type="ORF">SKAU_G00018410</name>
</gene>
<dbReference type="InterPro" id="IPR036179">
    <property type="entry name" value="Ig-like_dom_sf"/>
</dbReference>
<accession>A0A9Q1GCG9</accession>
<reference evidence="6" key="1">
    <citation type="journal article" date="2023" name="Science">
        <title>Genome structures resolve the early diversification of teleost fishes.</title>
        <authorList>
            <person name="Parey E."/>
            <person name="Louis A."/>
            <person name="Montfort J."/>
            <person name="Bouchez O."/>
            <person name="Roques C."/>
            <person name="Iampietro C."/>
            <person name="Lluch J."/>
            <person name="Castinel A."/>
            <person name="Donnadieu C."/>
            <person name="Desvignes T."/>
            <person name="Floi Bucao C."/>
            <person name="Jouanno E."/>
            <person name="Wen M."/>
            <person name="Mejri S."/>
            <person name="Dirks R."/>
            <person name="Jansen H."/>
            <person name="Henkel C."/>
            <person name="Chen W.J."/>
            <person name="Zahm M."/>
            <person name="Cabau C."/>
            <person name="Klopp C."/>
            <person name="Thompson A.W."/>
            <person name="Robinson-Rechavi M."/>
            <person name="Braasch I."/>
            <person name="Lecointre G."/>
            <person name="Bobe J."/>
            <person name="Postlethwait J.H."/>
            <person name="Berthelot C."/>
            <person name="Roest Crollius H."/>
            <person name="Guiguen Y."/>
        </authorList>
    </citation>
    <scope>NUCLEOTIDE SEQUENCE</scope>
    <source>
        <strain evidence="6">WJC10195</strain>
    </source>
</reference>
<dbReference type="SUPFAM" id="SSF48726">
    <property type="entry name" value="Immunoglobulin"/>
    <property type="match status" value="1"/>
</dbReference>
<keyword evidence="7" id="KW-1185">Reference proteome</keyword>
<evidence type="ECO:0000256" key="2">
    <source>
        <dbReference type="ARBA" id="ARBA00022737"/>
    </source>
</evidence>
<dbReference type="Pfam" id="PF13927">
    <property type="entry name" value="Ig_3"/>
    <property type="match status" value="1"/>
</dbReference>